<keyword evidence="3" id="KW-1185">Reference proteome</keyword>
<accession>A0ABR1KMF8</accession>
<evidence type="ECO:0000313" key="3">
    <source>
        <dbReference type="Proteomes" id="UP001363622"/>
    </source>
</evidence>
<sequence>MGHNCPCPDLPLMTITQSSTFNGRLCPRIRQPLDDLAPITLTIAPSPFAVFQLGSHIRFPRRTVDPLIRDLRTVSYNRQVVVAVEITPPSAISKYQTGSALLGMYSWIRSAALRKCLRQSLRVLTTRFASPLSDLRASRSGKTWRWCRRYGREGEGAQPKGGPSMSRLCHSFAPGRLQGKSSSGNKRDRLTEGTLRQKNVIGRNGSPEQPTTVTRTYTVSLALHHKLTPQTPSEWSRRHIGSLQAARPEAPLLLPTPLRIIMPQVPWCAHAGIAPWPRPNAWLGARTRAVTANGTLHLPEHAPRGSGLDVSLILFTRSGVDAVV</sequence>
<reference evidence="2 3" key="1">
    <citation type="submission" date="2024-04" db="EMBL/GenBank/DDBJ databases">
        <title>Phyllosticta paracitricarpa is synonymous to the EU quarantine fungus P. citricarpa based on phylogenomic analyses.</title>
        <authorList>
            <consortium name="Lawrence Berkeley National Laboratory"/>
            <person name="Van Ingen-Buijs V.A."/>
            <person name="Van Westerhoven A.C."/>
            <person name="Haridas S."/>
            <person name="Skiadas P."/>
            <person name="Martin F."/>
            <person name="Groenewald J.Z."/>
            <person name="Crous P.W."/>
            <person name="Seidl M.F."/>
        </authorList>
    </citation>
    <scope>NUCLEOTIDE SEQUENCE [LARGE SCALE GENOMIC DNA]</scope>
    <source>
        <strain evidence="2 3">CBS 123371</strain>
    </source>
</reference>
<protein>
    <submittedName>
        <fullName evidence="2">Uncharacterized protein</fullName>
    </submittedName>
</protein>
<comment type="caution">
    <text evidence="2">The sequence shown here is derived from an EMBL/GenBank/DDBJ whole genome shotgun (WGS) entry which is preliminary data.</text>
</comment>
<dbReference type="EMBL" id="JBBPHU010000006">
    <property type="protein sequence ID" value="KAK7516709.1"/>
    <property type="molecule type" value="Genomic_DNA"/>
</dbReference>
<dbReference type="Proteomes" id="UP001363622">
    <property type="component" value="Unassembled WGS sequence"/>
</dbReference>
<evidence type="ECO:0000313" key="2">
    <source>
        <dbReference type="EMBL" id="KAK7516709.1"/>
    </source>
</evidence>
<feature type="region of interest" description="Disordered" evidence="1">
    <location>
        <begin position="153"/>
        <end position="193"/>
    </location>
</feature>
<proteinExistence type="predicted"/>
<organism evidence="2 3">
    <name type="scientific">Phyllosticta citriasiana</name>
    <dbReference type="NCBI Taxonomy" id="595635"/>
    <lineage>
        <taxon>Eukaryota</taxon>
        <taxon>Fungi</taxon>
        <taxon>Dikarya</taxon>
        <taxon>Ascomycota</taxon>
        <taxon>Pezizomycotina</taxon>
        <taxon>Dothideomycetes</taxon>
        <taxon>Dothideomycetes incertae sedis</taxon>
        <taxon>Botryosphaeriales</taxon>
        <taxon>Phyllostictaceae</taxon>
        <taxon>Phyllosticta</taxon>
    </lineage>
</organism>
<evidence type="ECO:0000256" key="1">
    <source>
        <dbReference type="SAM" id="MobiDB-lite"/>
    </source>
</evidence>
<name>A0ABR1KMF8_9PEZI</name>
<gene>
    <name evidence="2" type="ORF">IWZ03DRAFT_378824</name>
</gene>